<dbReference type="EMBL" id="LAYC01000001">
    <property type="protein sequence ID" value="KYK59019.1"/>
    <property type="molecule type" value="Genomic_DNA"/>
</dbReference>
<dbReference type="InParanoid" id="A0A151GPI4"/>
<gene>
    <name evidence="1" type="ORF">DCS_00146</name>
</gene>
<proteinExistence type="predicted"/>
<evidence type="ECO:0000313" key="1">
    <source>
        <dbReference type="EMBL" id="KYK59019.1"/>
    </source>
</evidence>
<sequence>MTRIMKQLKVDEDGCREWAVLQPVEHYVVPKGGFDALESDYDVSQYPNTTDFKGTCRGTLWEEDMFHY</sequence>
<dbReference type="RefSeq" id="XP_040658371.1">
    <property type="nucleotide sequence ID" value="XM_040797488.1"/>
</dbReference>
<reference evidence="1 2" key="1">
    <citation type="journal article" date="2016" name="Sci. Rep.">
        <title>Insights into Adaptations to a Near-Obligate Nematode Endoparasitic Lifestyle from the Finished Genome of Drechmeria coniospora.</title>
        <authorList>
            <person name="Zhang L."/>
            <person name="Zhou Z."/>
            <person name="Guo Q."/>
            <person name="Fokkens L."/>
            <person name="Miskei M."/>
            <person name="Pocsi I."/>
            <person name="Zhang W."/>
            <person name="Chen M."/>
            <person name="Wang L."/>
            <person name="Sun Y."/>
            <person name="Donzelli B.G."/>
            <person name="Gibson D.M."/>
            <person name="Nelson D.R."/>
            <person name="Luo J.G."/>
            <person name="Rep M."/>
            <person name="Liu H."/>
            <person name="Yang S."/>
            <person name="Wang J."/>
            <person name="Krasnoff S.B."/>
            <person name="Xu Y."/>
            <person name="Molnar I."/>
            <person name="Lin M."/>
        </authorList>
    </citation>
    <scope>NUCLEOTIDE SEQUENCE [LARGE SCALE GENOMIC DNA]</scope>
    <source>
        <strain evidence="1 2">ARSEF 6962</strain>
    </source>
</reference>
<accession>A0A151GPI4</accession>
<dbReference type="GeneID" id="63712789"/>
<comment type="caution">
    <text evidence="1">The sequence shown here is derived from an EMBL/GenBank/DDBJ whole genome shotgun (WGS) entry which is preliminary data.</text>
</comment>
<dbReference type="AlphaFoldDB" id="A0A151GPI4"/>
<name>A0A151GPI4_DRECN</name>
<keyword evidence="2" id="KW-1185">Reference proteome</keyword>
<dbReference type="Proteomes" id="UP000076580">
    <property type="component" value="Chromosome 01"/>
</dbReference>
<evidence type="ECO:0000313" key="2">
    <source>
        <dbReference type="Proteomes" id="UP000076580"/>
    </source>
</evidence>
<protein>
    <submittedName>
        <fullName evidence="1">Uncharacterized protein</fullName>
    </submittedName>
</protein>
<organism evidence="1 2">
    <name type="scientific">Drechmeria coniospora</name>
    <name type="common">Nematophagous fungus</name>
    <name type="synonym">Meria coniospora</name>
    <dbReference type="NCBI Taxonomy" id="98403"/>
    <lineage>
        <taxon>Eukaryota</taxon>
        <taxon>Fungi</taxon>
        <taxon>Dikarya</taxon>
        <taxon>Ascomycota</taxon>
        <taxon>Pezizomycotina</taxon>
        <taxon>Sordariomycetes</taxon>
        <taxon>Hypocreomycetidae</taxon>
        <taxon>Hypocreales</taxon>
        <taxon>Ophiocordycipitaceae</taxon>
        <taxon>Drechmeria</taxon>
    </lineage>
</organism>